<organism evidence="2">
    <name type="scientific">Gracilinema caldarium</name>
    <dbReference type="NCBI Taxonomy" id="215591"/>
    <lineage>
        <taxon>Bacteria</taxon>
        <taxon>Pseudomonadati</taxon>
        <taxon>Spirochaetota</taxon>
        <taxon>Spirochaetia</taxon>
        <taxon>Spirochaetales</taxon>
        <taxon>Breznakiellaceae</taxon>
        <taxon>Gracilinema</taxon>
    </lineage>
</organism>
<feature type="signal peptide" evidence="1">
    <location>
        <begin position="1"/>
        <end position="19"/>
    </location>
</feature>
<evidence type="ECO:0000313" key="2">
    <source>
        <dbReference type="EMBL" id="HFH29455.1"/>
    </source>
</evidence>
<protein>
    <submittedName>
        <fullName evidence="2">Uncharacterized protein</fullName>
    </submittedName>
</protein>
<gene>
    <name evidence="2" type="ORF">ENS59_08080</name>
</gene>
<name>A0A7C3EGD8_9SPIR</name>
<sequence>MKKNIIFINLMLLMLQSLAVLGAAEFSEGRVKLVLNENTGRFSLYYLTDIKKERYQSFFVDKDPRTSFVSILVDDKSYRLGDSTAFRIKVQNEGSKPAIVFESAALEVVQEFEFIRTGGSTLANGVKMTIRVTNRGEKSIPVGIRFVLDTALGENRPNHFYTDKQQVSSELALTSKDSDSFWVSKNDTLGLMGSIVTAESARPDLVHFANWKRLNDASWKVSPSNGRNFNLLPYSIGDSAVAYYYDPVAIPRGGVRSVSVLLGLVSENGFETVGKSVEGDISQLLGTATGTGTDELSLRTDLIMVGDVINKIDAILTSRQGVSDEDLAALESILAKLKEKHVSR</sequence>
<dbReference type="EMBL" id="DSVL01000250">
    <property type="protein sequence ID" value="HFH29455.1"/>
    <property type="molecule type" value="Genomic_DNA"/>
</dbReference>
<evidence type="ECO:0000256" key="1">
    <source>
        <dbReference type="SAM" id="SignalP"/>
    </source>
</evidence>
<comment type="caution">
    <text evidence="2">The sequence shown here is derived from an EMBL/GenBank/DDBJ whole genome shotgun (WGS) entry which is preliminary data.</text>
</comment>
<feature type="chain" id="PRO_5027573952" evidence="1">
    <location>
        <begin position="20"/>
        <end position="344"/>
    </location>
</feature>
<reference evidence="2" key="1">
    <citation type="journal article" date="2020" name="mSystems">
        <title>Genome- and Community-Level Interaction Insights into Carbon Utilization and Element Cycling Functions of Hydrothermarchaeota in Hydrothermal Sediment.</title>
        <authorList>
            <person name="Zhou Z."/>
            <person name="Liu Y."/>
            <person name="Xu W."/>
            <person name="Pan J."/>
            <person name="Luo Z.H."/>
            <person name="Li M."/>
        </authorList>
    </citation>
    <scope>NUCLEOTIDE SEQUENCE [LARGE SCALE GENOMIC DNA]</scope>
    <source>
        <strain evidence="2">SpSt-503</strain>
    </source>
</reference>
<dbReference type="AlphaFoldDB" id="A0A7C3EGD8"/>
<proteinExistence type="predicted"/>
<keyword evidence="1" id="KW-0732">Signal</keyword>
<accession>A0A7C3EGD8</accession>